<evidence type="ECO:0000256" key="1">
    <source>
        <dbReference type="SAM" id="MobiDB-lite"/>
    </source>
</evidence>
<accession>A0A0L0UVE8</accession>
<dbReference type="AlphaFoldDB" id="A0A0L0UVE8"/>
<protein>
    <submittedName>
        <fullName evidence="2">Uncharacterized protein</fullName>
    </submittedName>
</protein>
<reference evidence="3" key="1">
    <citation type="submission" date="2014-03" db="EMBL/GenBank/DDBJ databases">
        <title>The Genome Sequence of Puccinia striiformis f. sp. tritici PST-78.</title>
        <authorList>
            <consortium name="The Broad Institute Genome Sequencing Platform"/>
            <person name="Cuomo C."/>
            <person name="Hulbert S."/>
            <person name="Chen X."/>
            <person name="Walker B."/>
            <person name="Young S.K."/>
            <person name="Zeng Q."/>
            <person name="Gargeya S."/>
            <person name="Fitzgerald M."/>
            <person name="Haas B."/>
            <person name="Abouelleil A."/>
            <person name="Alvarado L."/>
            <person name="Arachchi H.M."/>
            <person name="Berlin A.M."/>
            <person name="Chapman S.B."/>
            <person name="Goldberg J."/>
            <person name="Griggs A."/>
            <person name="Gujja S."/>
            <person name="Hansen M."/>
            <person name="Howarth C."/>
            <person name="Imamovic A."/>
            <person name="Larimer J."/>
            <person name="McCowan C."/>
            <person name="Montmayeur A."/>
            <person name="Murphy C."/>
            <person name="Neiman D."/>
            <person name="Pearson M."/>
            <person name="Priest M."/>
            <person name="Roberts A."/>
            <person name="Saif S."/>
            <person name="Shea T."/>
            <person name="Sisk P."/>
            <person name="Sykes S."/>
            <person name="Wortman J."/>
            <person name="Nusbaum C."/>
            <person name="Birren B."/>
        </authorList>
    </citation>
    <scope>NUCLEOTIDE SEQUENCE [LARGE SCALE GENOMIC DNA]</scope>
    <source>
        <strain evidence="3">race PST-78</strain>
    </source>
</reference>
<sequence>MKSKSVEQSLYQEFIQSLNRQGEDDEERDIDWAGDDNSTSIEENHKQKIIDEYGLDELNSDEDFEDFEEVEYDQFTSSKNKKKTTQQQQPKESSTPKQTTTVYNNDDEEEEEEEVVEEDFNVDDYVPQASLYAPQLKVVNGQMILDQDSLEVDRRDQLN</sequence>
<feature type="compositionally biased region" description="Low complexity" evidence="1">
    <location>
        <begin position="85"/>
        <end position="104"/>
    </location>
</feature>
<evidence type="ECO:0000313" key="3">
    <source>
        <dbReference type="Proteomes" id="UP000054564"/>
    </source>
</evidence>
<dbReference type="Proteomes" id="UP000054564">
    <property type="component" value="Unassembled WGS sequence"/>
</dbReference>
<organism evidence="2 3">
    <name type="scientific">Puccinia striiformis f. sp. tritici PST-78</name>
    <dbReference type="NCBI Taxonomy" id="1165861"/>
    <lineage>
        <taxon>Eukaryota</taxon>
        <taxon>Fungi</taxon>
        <taxon>Dikarya</taxon>
        <taxon>Basidiomycota</taxon>
        <taxon>Pucciniomycotina</taxon>
        <taxon>Pucciniomycetes</taxon>
        <taxon>Pucciniales</taxon>
        <taxon>Pucciniaceae</taxon>
        <taxon>Puccinia</taxon>
    </lineage>
</organism>
<gene>
    <name evidence="2" type="ORF">PSTG_15571</name>
</gene>
<dbReference type="EMBL" id="AJIL01000225">
    <property type="protein sequence ID" value="KNE91007.1"/>
    <property type="molecule type" value="Genomic_DNA"/>
</dbReference>
<evidence type="ECO:0000313" key="2">
    <source>
        <dbReference type="EMBL" id="KNE91007.1"/>
    </source>
</evidence>
<feature type="compositionally biased region" description="Basic and acidic residues" evidence="1">
    <location>
        <begin position="42"/>
        <end position="51"/>
    </location>
</feature>
<dbReference type="STRING" id="1165861.A0A0L0UVE8"/>
<name>A0A0L0UVE8_9BASI</name>
<proteinExistence type="predicted"/>
<feature type="compositionally biased region" description="Acidic residues" evidence="1">
    <location>
        <begin position="53"/>
        <end position="72"/>
    </location>
</feature>
<comment type="caution">
    <text evidence="2">The sequence shown here is derived from an EMBL/GenBank/DDBJ whole genome shotgun (WGS) entry which is preliminary data.</text>
</comment>
<feature type="region of interest" description="Disordered" evidence="1">
    <location>
        <begin position="17"/>
        <end position="122"/>
    </location>
</feature>
<keyword evidence="3" id="KW-1185">Reference proteome</keyword>
<feature type="compositionally biased region" description="Acidic residues" evidence="1">
    <location>
        <begin position="105"/>
        <end position="122"/>
    </location>
</feature>
<feature type="compositionally biased region" description="Acidic residues" evidence="1">
    <location>
        <begin position="23"/>
        <end position="34"/>
    </location>
</feature>